<proteinExistence type="predicted"/>
<accession>A0A8S3HC43</accession>
<protein>
    <submittedName>
        <fullName evidence="1">Uncharacterized protein</fullName>
    </submittedName>
</protein>
<feature type="non-terminal residue" evidence="1">
    <location>
        <position position="147"/>
    </location>
</feature>
<dbReference type="Proteomes" id="UP000676336">
    <property type="component" value="Unassembled WGS sequence"/>
</dbReference>
<dbReference type="AlphaFoldDB" id="A0A8S3HC43"/>
<sequence length="147" mass="16605">MSAQLPEITFDEYLNEQLINSLNLQTNVIQNLAQYSRHISFQLVDIKNDVEILANRVIALHQQQQSQFLPPLQMFVQPSIPPSNSLCFFPPAMQVFPPLHKPFFSTTPDLPNKPVPFSFSTIEPEPLSRNAPFVFGSISSNEIVASH</sequence>
<evidence type="ECO:0000313" key="1">
    <source>
        <dbReference type="EMBL" id="CAF5179621.1"/>
    </source>
</evidence>
<organism evidence="1 2">
    <name type="scientific">Rotaria magnacalcarata</name>
    <dbReference type="NCBI Taxonomy" id="392030"/>
    <lineage>
        <taxon>Eukaryota</taxon>
        <taxon>Metazoa</taxon>
        <taxon>Spiralia</taxon>
        <taxon>Gnathifera</taxon>
        <taxon>Rotifera</taxon>
        <taxon>Eurotatoria</taxon>
        <taxon>Bdelloidea</taxon>
        <taxon>Philodinida</taxon>
        <taxon>Philodinidae</taxon>
        <taxon>Rotaria</taxon>
    </lineage>
</organism>
<name>A0A8S3HC43_9BILA</name>
<gene>
    <name evidence="1" type="ORF">SMN809_LOCUS68546</name>
</gene>
<dbReference type="EMBL" id="CAJOBI010317618">
    <property type="protein sequence ID" value="CAF5179621.1"/>
    <property type="molecule type" value="Genomic_DNA"/>
</dbReference>
<feature type="non-terminal residue" evidence="1">
    <location>
        <position position="1"/>
    </location>
</feature>
<comment type="caution">
    <text evidence="1">The sequence shown here is derived from an EMBL/GenBank/DDBJ whole genome shotgun (WGS) entry which is preliminary data.</text>
</comment>
<evidence type="ECO:0000313" key="2">
    <source>
        <dbReference type="Proteomes" id="UP000676336"/>
    </source>
</evidence>
<reference evidence="1" key="1">
    <citation type="submission" date="2021-02" db="EMBL/GenBank/DDBJ databases">
        <authorList>
            <person name="Nowell W R."/>
        </authorList>
    </citation>
    <scope>NUCLEOTIDE SEQUENCE</scope>
</reference>